<feature type="transmembrane region" description="Helical" evidence="5">
    <location>
        <begin position="298"/>
        <end position="324"/>
    </location>
</feature>
<dbReference type="Pfam" id="PF02931">
    <property type="entry name" value="Neur_chan_LBD"/>
    <property type="match status" value="1"/>
</dbReference>
<dbReference type="InterPro" id="IPR036719">
    <property type="entry name" value="Neuro-gated_channel_TM_sf"/>
</dbReference>
<dbReference type="Gene3D" id="2.70.170.10">
    <property type="entry name" value="Neurotransmitter-gated ion-channel ligand-binding domain"/>
    <property type="match status" value="1"/>
</dbReference>
<keyword evidence="5" id="KW-0732">Signal</keyword>
<dbReference type="InterPro" id="IPR006029">
    <property type="entry name" value="Neurotrans-gated_channel_TM"/>
</dbReference>
<name>A0A7M5X8Q1_9CNID</name>
<keyword evidence="5" id="KW-0406">Ion transport</keyword>
<comment type="subcellular location">
    <subcellularLocation>
        <location evidence="1">Membrane</location>
        <topology evidence="1">Multi-pass membrane protein</topology>
    </subcellularLocation>
</comment>
<keyword evidence="9" id="KW-1185">Reference proteome</keyword>
<feature type="transmembrane region" description="Helical" evidence="5">
    <location>
        <begin position="449"/>
        <end position="468"/>
    </location>
</feature>
<dbReference type="SUPFAM" id="SSF90112">
    <property type="entry name" value="Neurotransmitter-gated ion-channel transmembrane pore"/>
    <property type="match status" value="1"/>
</dbReference>
<evidence type="ECO:0000256" key="4">
    <source>
        <dbReference type="ARBA" id="ARBA00023136"/>
    </source>
</evidence>
<protein>
    <submittedName>
        <fullName evidence="8">Uncharacterized protein</fullName>
    </submittedName>
</protein>
<dbReference type="CDD" id="cd19051">
    <property type="entry name" value="LGIC_TM_cation"/>
    <property type="match status" value="1"/>
</dbReference>
<dbReference type="RefSeq" id="XP_066920999.1">
    <property type="nucleotide sequence ID" value="XM_067064898.1"/>
</dbReference>
<dbReference type="Gene3D" id="1.20.58.390">
    <property type="entry name" value="Neurotransmitter-gated ion-channel transmembrane domain"/>
    <property type="match status" value="1"/>
</dbReference>
<feature type="transmembrane region" description="Helical" evidence="5">
    <location>
        <begin position="237"/>
        <end position="258"/>
    </location>
</feature>
<evidence type="ECO:0000259" key="7">
    <source>
        <dbReference type="Pfam" id="PF02932"/>
    </source>
</evidence>
<dbReference type="InterPro" id="IPR006202">
    <property type="entry name" value="Neur_chan_lig-bd"/>
</dbReference>
<dbReference type="InterPro" id="IPR006201">
    <property type="entry name" value="Neur_channel"/>
</dbReference>
<dbReference type="GeneID" id="136808367"/>
<dbReference type="InterPro" id="IPR018000">
    <property type="entry name" value="Neurotransmitter_ion_chnl_CS"/>
</dbReference>
<keyword evidence="4 5" id="KW-0472">Membrane</keyword>
<dbReference type="PROSITE" id="PS00236">
    <property type="entry name" value="NEUROTR_ION_CHANNEL"/>
    <property type="match status" value="1"/>
</dbReference>
<keyword evidence="5" id="KW-0407">Ion channel</keyword>
<dbReference type="EnsemblMetazoa" id="CLYHEMT019526.2">
    <property type="protein sequence ID" value="CLYHEMP019526.2"/>
    <property type="gene ID" value="CLYHEMG019526"/>
</dbReference>
<evidence type="ECO:0000256" key="1">
    <source>
        <dbReference type="ARBA" id="ARBA00004141"/>
    </source>
</evidence>
<dbReference type="InterPro" id="IPR036734">
    <property type="entry name" value="Neur_chan_lig-bd_sf"/>
</dbReference>
<reference evidence="8" key="1">
    <citation type="submission" date="2021-01" db="UniProtKB">
        <authorList>
            <consortium name="EnsemblMetazoa"/>
        </authorList>
    </citation>
    <scope>IDENTIFICATION</scope>
</reference>
<feature type="domain" description="Neurotransmitter-gated ion-channel ligand-binding" evidence="6">
    <location>
        <begin position="21"/>
        <end position="234"/>
    </location>
</feature>
<dbReference type="PANTHER" id="PTHR18945">
    <property type="entry name" value="NEUROTRANSMITTER GATED ION CHANNEL"/>
    <property type="match status" value="1"/>
</dbReference>
<dbReference type="SUPFAM" id="SSF63712">
    <property type="entry name" value="Nicotinic receptor ligand binding domain-like"/>
    <property type="match status" value="1"/>
</dbReference>
<dbReference type="InterPro" id="IPR038050">
    <property type="entry name" value="Neuro_actylchol_rec"/>
</dbReference>
<dbReference type="Pfam" id="PF02932">
    <property type="entry name" value="Neur_chan_memb"/>
    <property type="match status" value="1"/>
</dbReference>
<feature type="chain" id="PRO_5029947221" evidence="5">
    <location>
        <begin position="17"/>
        <end position="474"/>
    </location>
</feature>
<keyword evidence="5" id="KW-0813">Transport</keyword>
<dbReference type="AlphaFoldDB" id="A0A7M5X8Q1"/>
<dbReference type="GO" id="GO:0004888">
    <property type="term" value="F:transmembrane signaling receptor activity"/>
    <property type="evidence" value="ECO:0007669"/>
    <property type="project" value="InterPro"/>
</dbReference>
<evidence type="ECO:0000256" key="5">
    <source>
        <dbReference type="RuleBase" id="RU000687"/>
    </source>
</evidence>
<evidence type="ECO:0000313" key="9">
    <source>
        <dbReference type="Proteomes" id="UP000594262"/>
    </source>
</evidence>
<proteinExistence type="inferred from homology"/>
<evidence type="ECO:0000259" key="6">
    <source>
        <dbReference type="Pfam" id="PF02931"/>
    </source>
</evidence>
<dbReference type="GO" id="GO:0016020">
    <property type="term" value="C:membrane"/>
    <property type="evidence" value="ECO:0007669"/>
    <property type="project" value="UniProtKB-SubCell"/>
</dbReference>
<dbReference type="OrthoDB" id="6278781at2759"/>
<organism evidence="8 9">
    <name type="scientific">Clytia hemisphaerica</name>
    <dbReference type="NCBI Taxonomy" id="252671"/>
    <lineage>
        <taxon>Eukaryota</taxon>
        <taxon>Metazoa</taxon>
        <taxon>Cnidaria</taxon>
        <taxon>Hydrozoa</taxon>
        <taxon>Hydroidolina</taxon>
        <taxon>Leptothecata</taxon>
        <taxon>Obeliida</taxon>
        <taxon>Clytiidae</taxon>
        <taxon>Clytia</taxon>
    </lineage>
</organism>
<feature type="transmembrane region" description="Helical" evidence="5">
    <location>
        <begin position="270"/>
        <end position="286"/>
    </location>
</feature>
<evidence type="ECO:0000256" key="2">
    <source>
        <dbReference type="ARBA" id="ARBA00022692"/>
    </source>
</evidence>
<comment type="similarity">
    <text evidence="5">Belongs to the ligand-gated ion channel (TC 1.A.9) family.</text>
</comment>
<evidence type="ECO:0000256" key="3">
    <source>
        <dbReference type="ARBA" id="ARBA00022989"/>
    </source>
</evidence>
<dbReference type="GO" id="GO:0005230">
    <property type="term" value="F:extracellular ligand-gated monoatomic ion channel activity"/>
    <property type="evidence" value="ECO:0007669"/>
    <property type="project" value="InterPro"/>
</dbReference>
<feature type="signal peptide" evidence="5">
    <location>
        <begin position="1"/>
        <end position="16"/>
    </location>
</feature>
<feature type="domain" description="Neurotransmitter-gated ion-channel transmembrane" evidence="7">
    <location>
        <begin position="244"/>
        <end position="462"/>
    </location>
</feature>
<accession>A0A7M5X8Q1</accession>
<sequence length="474" mass="54488">MGWLVWFCFLLPTSYSTYLDEQHIIDKVMEEYRIDVRPQIKAHSPVKVKFDVRMKGLNSLNVKEQMMSIDAFLIMNWFDPRLTWNKTLYNDTDKINLRGDKIWTPDIMLINRGNPVAKFHTELYISKVLVFNDGNAVWSNLVTLDVSCDLDVTWFPVDKQECSMKFGSWSYDRTQLSLVFLNKPNSTTGLKSDAFNIDSGEWVIEEFEAEETIVRFSCCPMPFSVISYTLSMSRVSLYYFMYILLPLVSLAFLFLLVFHIPADSGERMGFGVTILLSITVYLLVISEKLPEKSNDAPMLGICFITIFYILIFALMMAAGTTIFARRVTKPPEWLLNLTTKGCFKLNSDDLAARKVRPVMSKKFSCGHMRRGTVTESDFTLKSNGMLNGNGVIVNGNCHDEADRNAIHHRRPNTPKVFEQDNPMERTIEEMEDQYNDDWIKICRALDKKLFIFFLIVIILIPIIVTVSLDKTGLA</sequence>
<keyword evidence="3 5" id="KW-1133">Transmembrane helix</keyword>
<keyword evidence="2 5" id="KW-0812">Transmembrane</keyword>
<dbReference type="PRINTS" id="PR00252">
    <property type="entry name" value="NRIONCHANNEL"/>
</dbReference>
<dbReference type="Proteomes" id="UP000594262">
    <property type="component" value="Unplaced"/>
</dbReference>
<dbReference type="FunFam" id="2.70.170.10:FF:000028">
    <property type="entry name" value="AcetylCholine Receptor"/>
    <property type="match status" value="1"/>
</dbReference>
<evidence type="ECO:0000313" key="8">
    <source>
        <dbReference type="EnsemblMetazoa" id="CLYHEMP019526.2"/>
    </source>
</evidence>